<evidence type="ECO:0000259" key="8">
    <source>
        <dbReference type="Pfam" id="PF10411"/>
    </source>
</evidence>
<gene>
    <name evidence="10" type="ORF">SAJA_09035</name>
</gene>
<keyword evidence="5" id="KW-1015">Disulfide bond</keyword>
<dbReference type="Pfam" id="PF10411">
    <property type="entry name" value="DsbC_N"/>
    <property type="match status" value="1"/>
</dbReference>
<feature type="domain" description="Disulphide bond isomerase DsbC/G N-terminal" evidence="8">
    <location>
        <begin position="30"/>
        <end position="85"/>
    </location>
</feature>
<dbReference type="InterPro" id="IPR051470">
    <property type="entry name" value="Thiol:disulfide_interchange"/>
</dbReference>
<dbReference type="EMBL" id="AYKG01000025">
    <property type="protein sequence ID" value="ROO27557.1"/>
    <property type="molecule type" value="Genomic_DNA"/>
</dbReference>
<dbReference type="FunCoup" id="A0A423PPP4">
    <property type="interactions" value="89"/>
</dbReference>
<evidence type="ECO:0000256" key="6">
    <source>
        <dbReference type="ARBA" id="ARBA00023284"/>
    </source>
</evidence>
<dbReference type="InterPro" id="IPR018950">
    <property type="entry name" value="DiS-bond_isomerase_DsbC/G_N"/>
</dbReference>
<dbReference type="PANTHER" id="PTHR35272:SF4">
    <property type="entry name" value="THIOL:DISULFIDE INTERCHANGE PROTEIN DSBG"/>
    <property type="match status" value="1"/>
</dbReference>
<evidence type="ECO:0000256" key="3">
    <source>
        <dbReference type="ARBA" id="ARBA00022729"/>
    </source>
</evidence>
<comment type="similarity">
    <text evidence="2 7">Belongs to the thioredoxin family. DsbC subfamily.</text>
</comment>
<dbReference type="InterPro" id="IPR009094">
    <property type="entry name" value="DiS-bond_isomerase_DsbC/G_N_sf"/>
</dbReference>
<feature type="domain" description="Thioredoxin-like fold" evidence="9">
    <location>
        <begin position="119"/>
        <end position="251"/>
    </location>
</feature>
<dbReference type="GO" id="GO:0042597">
    <property type="term" value="C:periplasmic space"/>
    <property type="evidence" value="ECO:0007669"/>
    <property type="project" value="UniProtKB-SubCell"/>
</dbReference>
<evidence type="ECO:0000256" key="7">
    <source>
        <dbReference type="RuleBase" id="RU364038"/>
    </source>
</evidence>
<comment type="caution">
    <text evidence="10">The sequence shown here is derived from an EMBL/GenBank/DDBJ whole genome shotgun (WGS) entry which is preliminary data.</text>
</comment>
<comment type="subcellular location">
    <subcellularLocation>
        <location evidence="1 7">Periplasm</location>
    </subcellularLocation>
</comment>
<evidence type="ECO:0000256" key="4">
    <source>
        <dbReference type="ARBA" id="ARBA00022764"/>
    </source>
</evidence>
<feature type="chain" id="PRO_5018822201" description="Thiol:disulfide interchange protein" evidence="7">
    <location>
        <begin position="22"/>
        <end position="256"/>
    </location>
</feature>
<comment type="function">
    <text evidence="7">Required for disulfide bond formation in some periplasmic proteins. Acts by transferring its disulfide bond to other proteins and is reduced in the process.</text>
</comment>
<evidence type="ECO:0000256" key="5">
    <source>
        <dbReference type="ARBA" id="ARBA00023157"/>
    </source>
</evidence>
<dbReference type="InterPro" id="IPR036249">
    <property type="entry name" value="Thioredoxin-like_sf"/>
</dbReference>
<dbReference type="InterPro" id="IPR033954">
    <property type="entry name" value="DiS-bond_Isoase_DsbC/G"/>
</dbReference>
<keyword evidence="6 7" id="KW-0676">Redox-active center</keyword>
<keyword evidence="4 7" id="KW-0574">Periplasm</keyword>
<protein>
    <recommendedName>
        <fullName evidence="7">Thiol:disulfide interchange protein</fullName>
    </recommendedName>
</protein>
<dbReference type="RefSeq" id="WP_123658313.1">
    <property type="nucleotide sequence ID" value="NZ_AYKG01000025.1"/>
</dbReference>
<evidence type="ECO:0000256" key="2">
    <source>
        <dbReference type="ARBA" id="ARBA00009813"/>
    </source>
</evidence>
<dbReference type="OrthoDB" id="5298214at2"/>
<name>A0A423PPP4_9GAMM</name>
<keyword evidence="11" id="KW-1185">Reference proteome</keyword>
<sequence>MRACLLIVCLFGLCIPGLAYAADWPAPIQSLTEQGITVVKKIDAPKGMTGYAAKAGQTPVALYLTPDGKHVIVGTLLDENSKNLSRAPLLSIADARPGLPRDTWQQLKQSDWIADGPDNAPRTVYVITDPNCPYCHRFYESSRPWVKAGKVQLRHIPVGVIRPSSPAKAAALLAADDPSAAYRAHEDNYESGGIKPMTDVPADLRQKISANGALMKRLGIRGTPGIIYKNADDKITIFQGAARNKKLVEVLGPKPK</sequence>
<keyword evidence="3 7" id="KW-0732">Signal</keyword>
<dbReference type="PANTHER" id="PTHR35272">
    <property type="entry name" value="THIOL:DISULFIDE INTERCHANGE PROTEIN DSBC-RELATED"/>
    <property type="match status" value="1"/>
</dbReference>
<dbReference type="Gene3D" id="3.40.30.10">
    <property type="entry name" value="Glutaredoxin"/>
    <property type="match status" value="1"/>
</dbReference>
<dbReference type="SUPFAM" id="SSF54423">
    <property type="entry name" value="DsbC/DsbG N-terminal domain-like"/>
    <property type="match status" value="1"/>
</dbReference>
<feature type="signal peptide" evidence="7">
    <location>
        <begin position="1"/>
        <end position="21"/>
    </location>
</feature>
<dbReference type="InParanoid" id="A0A423PPP4"/>
<evidence type="ECO:0000313" key="11">
    <source>
        <dbReference type="Proteomes" id="UP000285310"/>
    </source>
</evidence>
<reference evidence="10 11" key="1">
    <citation type="submission" date="2013-10" db="EMBL/GenBank/DDBJ databases">
        <title>Salinisphaera japonica YTM-1 Genome Sequencing.</title>
        <authorList>
            <person name="Lai Q."/>
            <person name="Li C."/>
            <person name="Shao Z."/>
        </authorList>
    </citation>
    <scope>NUCLEOTIDE SEQUENCE [LARGE SCALE GENOMIC DNA]</scope>
    <source>
        <strain evidence="10 11">YTM-1</strain>
    </source>
</reference>
<dbReference type="InterPro" id="IPR012336">
    <property type="entry name" value="Thioredoxin-like_fold"/>
</dbReference>
<dbReference type="Proteomes" id="UP000285310">
    <property type="component" value="Unassembled WGS sequence"/>
</dbReference>
<evidence type="ECO:0000256" key="1">
    <source>
        <dbReference type="ARBA" id="ARBA00004418"/>
    </source>
</evidence>
<evidence type="ECO:0000313" key="10">
    <source>
        <dbReference type="EMBL" id="ROO27557.1"/>
    </source>
</evidence>
<dbReference type="SUPFAM" id="SSF52833">
    <property type="entry name" value="Thioredoxin-like"/>
    <property type="match status" value="1"/>
</dbReference>
<evidence type="ECO:0000259" key="9">
    <source>
        <dbReference type="Pfam" id="PF13098"/>
    </source>
</evidence>
<dbReference type="NCBIfam" id="NF008657">
    <property type="entry name" value="PRK11657.1"/>
    <property type="match status" value="1"/>
</dbReference>
<accession>A0A423PPP4</accession>
<dbReference type="Gene3D" id="3.10.450.70">
    <property type="entry name" value="Disulphide bond isomerase, DsbC/G, N-terminal"/>
    <property type="match status" value="1"/>
</dbReference>
<dbReference type="AlphaFoldDB" id="A0A423PPP4"/>
<proteinExistence type="inferred from homology"/>
<dbReference type="CDD" id="cd03020">
    <property type="entry name" value="DsbA_DsbC_DsbG"/>
    <property type="match status" value="1"/>
</dbReference>
<dbReference type="Pfam" id="PF13098">
    <property type="entry name" value="Thioredoxin_2"/>
    <property type="match status" value="1"/>
</dbReference>
<organism evidence="10 11">
    <name type="scientific">Salinisphaera japonica YTM-1</name>
    <dbReference type="NCBI Taxonomy" id="1209778"/>
    <lineage>
        <taxon>Bacteria</taxon>
        <taxon>Pseudomonadati</taxon>
        <taxon>Pseudomonadota</taxon>
        <taxon>Gammaproteobacteria</taxon>
        <taxon>Salinisphaerales</taxon>
        <taxon>Salinisphaeraceae</taxon>
        <taxon>Salinisphaera</taxon>
    </lineage>
</organism>